<evidence type="ECO:0000313" key="2">
    <source>
        <dbReference type="Proteomes" id="UP000078200"/>
    </source>
</evidence>
<sequence>MVLHKPTWTIRVKRTESIEKFKSSRRKLTHTLIHLRTAYAKCGNNKNKKITIVKFVKNVTDSFQTVDTGPADTTNSCTTAVDLGSRIQQMQRFGDFSRPSQSPQEQRKILKFSPVDGLVSVPCIVMGVPVETRCHLNVIIIFKEYLFHHL</sequence>
<proteinExistence type="predicted"/>
<dbReference type="Proteomes" id="UP000078200">
    <property type="component" value="Unassembled WGS sequence"/>
</dbReference>
<keyword evidence="2" id="KW-1185">Reference proteome</keyword>
<evidence type="ECO:0000313" key="1">
    <source>
        <dbReference type="EnsemblMetazoa" id="GAUT028734-PA"/>
    </source>
</evidence>
<protein>
    <submittedName>
        <fullName evidence="1">Uncharacterized protein</fullName>
    </submittedName>
</protein>
<dbReference type="AlphaFoldDB" id="A0A1A9V7W6"/>
<reference evidence="1" key="1">
    <citation type="submission" date="2020-05" db="UniProtKB">
        <authorList>
            <consortium name="EnsemblMetazoa"/>
        </authorList>
    </citation>
    <scope>IDENTIFICATION</scope>
    <source>
        <strain evidence="1">TTRI</strain>
    </source>
</reference>
<name>A0A1A9V7W6_GLOAU</name>
<dbReference type="VEuPathDB" id="VectorBase:GAUT028734"/>
<dbReference type="EnsemblMetazoa" id="GAUT028734-RA">
    <property type="protein sequence ID" value="GAUT028734-PA"/>
    <property type="gene ID" value="GAUT028734"/>
</dbReference>
<organism evidence="1 2">
    <name type="scientific">Glossina austeni</name>
    <name type="common">Savannah tsetse fly</name>
    <dbReference type="NCBI Taxonomy" id="7395"/>
    <lineage>
        <taxon>Eukaryota</taxon>
        <taxon>Metazoa</taxon>
        <taxon>Ecdysozoa</taxon>
        <taxon>Arthropoda</taxon>
        <taxon>Hexapoda</taxon>
        <taxon>Insecta</taxon>
        <taxon>Pterygota</taxon>
        <taxon>Neoptera</taxon>
        <taxon>Endopterygota</taxon>
        <taxon>Diptera</taxon>
        <taxon>Brachycera</taxon>
        <taxon>Muscomorpha</taxon>
        <taxon>Hippoboscoidea</taxon>
        <taxon>Glossinidae</taxon>
        <taxon>Glossina</taxon>
    </lineage>
</organism>
<accession>A0A1A9V7W6</accession>